<dbReference type="SMART" id="SM00427">
    <property type="entry name" value="H2B"/>
    <property type="match status" value="1"/>
</dbReference>
<feature type="compositionally biased region" description="Acidic residues" evidence="4">
    <location>
        <begin position="116"/>
        <end position="125"/>
    </location>
</feature>
<dbReference type="InterPro" id="IPR000558">
    <property type="entry name" value="Histone_H2B"/>
</dbReference>
<evidence type="ECO:0000256" key="4">
    <source>
        <dbReference type="SAM" id="MobiDB-lite"/>
    </source>
</evidence>
<dbReference type="EMBL" id="CAJGYO010000003">
    <property type="protein sequence ID" value="CAD6219999.1"/>
    <property type="molecule type" value="Genomic_DNA"/>
</dbReference>
<feature type="region of interest" description="Disordered" evidence="4">
    <location>
        <begin position="67"/>
        <end position="195"/>
    </location>
</feature>
<evidence type="ECO:0000256" key="2">
    <source>
        <dbReference type="ARBA" id="ARBA00006846"/>
    </source>
</evidence>
<evidence type="ECO:0000313" key="6">
    <source>
        <dbReference type="EMBL" id="CAD6219999.1"/>
    </source>
</evidence>
<reference evidence="6" key="1">
    <citation type="submission" date="2020-10" db="EMBL/GenBank/DDBJ databases">
        <authorList>
            <person name="Han B."/>
            <person name="Lu T."/>
            <person name="Zhao Q."/>
            <person name="Huang X."/>
            <person name="Zhao Y."/>
        </authorList>
    </citation>
    <scope>NUCLEOTIDE SEQUENCE</scope>
</reference>
<sequence>MAPKRRGNKVVGSVVKTKVGQETVEVIVADDADGAEAEQQLVPEALAMALPAVDVSGSTVVHVVEVTTPDGGDNATGSNVKQPTAAKRGRGRREEEKQPAPPEDSIPVPQSQETQDPNEEQEEDDASKKQQKQQDGEEEEQQQPGTPRVSSERKATPKKSTKTKPQQQAGGGDAAGKKRKARRRLGQASSGGDAGMGGIGGYKRYVWRVLKQVLDMMMADMFERLADEAARLSKATGRMTLTSRDVQSAVRLVLPGDLGKHAISEFSLNDNILKPKIRHVNAIVIACKLYRSLPQKRVGYPLFFLSICDRSVPTSYNV</sequence>
<proteinExistence type="inferred from homology"/>
<dbReference type="CDD" id="cd22910">
    <property type="entry name" value="HFD_H2B"/>
    <property type="match status" value="1"/>
</dbReference>
<dbReference type="GO" id="GO:0003677">
    <property type="term" value="F:DNA binding"/>
    <property type="evidence" value="ECO:0007669"/>
    <property type="project" value="InterPro"/>
</dbReference>
<dbReference type="InterPro" id="IPR009072">
    <property type="entry name" value="Histone-fold"/>
</dbReference>
<dbReference type="PRINTS" id="PR00621">
    <property type="entry name" value="HISTONEH2B"/>
</dbReference>
<comment type="function">
    <text evidence="1">Core component of nucleosome. Nucleosomes wrap and compact DNA into chromatin, limiting DNA accessibility to the cellular machineries which require DNA as a template. Histones thereby play a central role in transcription regulation, DNA repair, DNA replication and chromosomal stability. DNA accessibility is regulated via a complex set of post-translational modifications of histones, also called histone code, and nucleosome remodeling.</text>
</comment>
<dbReference type="GO" id="GO:0000786">
    <property type="term" value="C:nucleosome"/>
    <property type="evidence" value="ECO:0007669"/>
    <property type="project" value="InterPro"/>
</dbReference>
<protein>
    <recommendedName>
        <fullName evidence="5">Core Histone H2A/H2B/H3 domain-containing protein</fullName>
    </recommendedName>
</protein>
<dbReference type="InterPro" id="IPR007125">
    <property type="entry name" value="H2A/H2B/H3"/>
</dbReference>
<organism evidence="6 7">
    <name type="scientific">Miscanthus lutarioriparius</name>
    <dbReference type="NCBI Taxonomy" id="422564"/>
    <lineage>
        <taxon>Eukaryota</taxon>
        <taxon>Viridiplantae</taxon>
        <taxon>Streptophyta</taxon>
        <taxon>Embryophyta</taxon>
        <taxon>Tracheophyta</taxon>
        <taxon>Spermatophyta</taxon>
        <taxon>Magnoliopsida</taxon>
        <taxon>Liliopsida</taxon>
        <taxon>Poales</taxon>
        <taxon>Poaceae</taxon>
        <taxon>PACMAD clade</taxon>
        <taxon>Panicoideae</taxon>
        <taxon>Andropogonodae</taxon>
        <taxon>Andropogoneae</taxon>
        <taxon>Saccharinae</taxon>
        <taxon>Miscanthus</taxon>
    </lineage>
</organism>
<comment type="subunit">
    <text evidence="3">The nucleosome is a histone octamer containing two molecules each of H2A, H2B, H3 and H4 assembled in one H3-H4 heterotetramer and two H2A-H2B heterodimers. The octamer wraps approximately 147 bp of DNA.</text>
</comment>
<gene>
    <name evidence="6" type="ORF">NCGR_LOCUS13583</name>
</gene>
<dbReference type="GO" id="GO:0030527">
    <property type="term" value="F:structural constituent of chromatin"/>
    <property type="evidence" value="ECO:0007669"/>
    <property type="project" value="InterPro"/>
</dbReference>
<dbReference type="AlphaFoldDB" id="A0A811N2W5"/>
<dbReference type="GO" id="GO:0046982">
    <property type="term" value="F:protein heterodimerization activity"/>
    <property type="evidence" value="ECO:0007669"/>
    <property type="project" value="InterPro"/>
</dbReference>
<feature type="domain" description="Core Histone H2A/H2B/H3" evidence="5">
    <location>
        <begin position="213"/>
        <end position="252"/>
    </location>
</feature>
<feature type="compositionally biased region" description="Basic and acidic residues" evidence="4">
    <location>
        <begin position="126"/>
        <end position="135"/>
    </location>
</feature>
<comment type="similarity">
    <text evidence="2">Belongs to the histone H2B family.</text>
</comment>
<dbReference type="Proteomes" id="UP000604825">
    <property type="component" value="Unassembled WGS sequence"/>
</dbReference>
<dbReference type="Pfam" id="PF00125">
    <property type="entry name" value="Histone"/>
    <property type="match status" value="1"/>
</dbReference>
<dbReference type="SUPFAM" id="SSF47113">
    <property type="entry name" value="Histone-fold"/>
    <property type="match status" value="1"/>
</dbReference>
<dbReference type="PANTHER" id="PTHR23428">
    <property type="entry name" value="HISTONE H2B"/>
    <property type="match status" value="1"/>
</dbReference>
<evidence type="ECO:0000313" key="7">
    <source>
        <dbReference type="Proteomes" id="UP000604825"/>
    </source>
</evidence>
<keyword evidence="7" id="KW-1185">Reference proteome</keyword>
<name>A0A811N2W5_9POAL</name>
<comment type="caution">
    <text evidence="6">The sequence shown here is derived from an EMBL/GenBank/DDBJ whole genome shotgun (WGS) entry which is preliminary data.</text>
</comment>
<evidence type="ECO:0000259" key="5">
    <source>
        <dbReference type="Pfam" id="PF00125"/>
    </source>
</evidence>
<evidence type="ECO:0000256" key="1">
    <source>
        <dbReference type="ARBA" id="ARBA00002001"/>
    </source>
</evidence>
<evidence type="ECO:0000256" key="3">
    <source>
        <dbReference type="ARBA" id="ARBA00011538"/>
    </source>
</evidence>
<dbReference type="Gene3D" id="1.10.20.10">
    <property type="entry name" value="Histone, subunit A"/>
    <property type="match status" value="1"/>
</dbReference>
<accession>A0A811N2W5</accession>